<proteinExistence type="predicted"/>
<evidence type="ECO:0000313" key="2">
    <source>
        <dbReference type="EMBL" id="MCR2833490.1"/>
    </source>
</evidence>
<gene>
    <name evidence="2" type="ORF">NSO95_06005</name>
</gene>
<accession>A0ABT1XS26</accession>
<dbReference type="RefSeq" id="WP_257595255.1">
    <property type="nucleotide sequence ID" value="NZ_JANKHH010000003.1"/>
</dbReference>
<keyword evidence="1" id="KW-0472">Membrane</keyword>
<dbReference type="Proteomes" id="UP001206067">
    <property type="component" value="Unassembled WGS sequence"/>
</dbReference>
<name>A0ABT1XS26_9SPHN</name>
<keyword evidence="1" id="KW-0812">Transmembrane</keyword>
<evidence type="ECO:0000256" key="1">
    <source>
        <dbReference type="SAM" id="Phobius"/>
    </source>
</evidence>
<reference evidence="2 3" key="1">
    <citation type="submission" date="2022-08" db="EMBL/GenBank/DDBJ databases">
        <title>Polyphasic taxonomy analysis of Qipengyuania sp.RS5-5.</title>
        <authorList>
            <person name="Xamxidin M."/>
            <person name="Wu M."/>
        </authorList>
    </citation>
    <scope>NUCLEOTIDE SEQUENCE [LARGE SCALE GENOMIC DNA]</scope>
    <source>
        <strain evidence="2 3">RS5-5</strain>
    </source>
</reference>
<comment type="caution">
    <text evidence="2">The sequence shown here is derived from an EMBL/GenBank/DDBJ whole genome shotgun (WGS) entry which is preliminary data.</text>
</comment>
<evidence type="ECO:0000313" key="3">
    <source>
        <dbReference type="Proteomes" id="UP001206067"/>
    </source>
</evidence>
<feature type="transmembrane region" description="Helical" evidence="1">
    <location>
        <begin position="21"/>
        <end position="40"/>
    </location>
</feature>
<protein>
    <submittedName>
        <fullName evidence="2">Uncharacterized protein</fullName>
    </submittedName>
</protein>
<organism evidence="2 3">
    <name type="scientific">Parerythrobacter lacustris</name>
    <dbReference type="NCBI Taxonomy" id="2969984"/>
    <lineage>
        <taxon>Bacteria</taxon>
        <taxon>Pseudomonadati</taxon>
        <taxon>Pseudomonadota</taxon>
        <taxon>Alphaproteobacteria</taxon>
        <taxon>Sphingomonadales</taxon>
        <taxon>Erythrobacteraceae</taxon>
        <taxon>Parerythrobacter</taxon>
    </lineage>
</organism>
<dbReference type="EMBL" id="JANKHH010000003">
    <property type="protein sequence ID" value="MCR2833490.1"/>
    <property type="molecule type" value="Genomic_DNA"/>
</dbReference>
<sequence>MNTKTQYREYRDEVSKDAAKALAFFFLGVPSALFVLAWLIL</sequence>
<keyword evidence="1" id="KW-1133">Transmembrane helix</keyword>
<keyword evidence="3" id="KW-1185">Reference proteome</keyword>